<dbReference type="InterPro" id="IPR017925">
    <property type="entry name" value="DHFR_CS"/>
</dbReference>
<evidence type="ECO:0000256" key="1">
    <source>
        <dbReference type="ARBA" id="ARBA00004903"/>
    </source>
</evidence>
<sequence>MMIAGIWAEDAQGLIGVNGTLPWSLPAELRHFKATTMGQAILMGRKTFDGMTQRTLPGRTTIVMTRDKSYTVADKSVLIFHDPQAVLAWYAQQSPDSAKDLYIIGGAEMFEVFSQSLERLYRTIVSGVFEGDTYFPDVIQFDHFSELSSTTHPKDQENKYGFTVKTYEKNK</sequence>
<dbReference type="GO" id="GO:0046655">
    <property type="term" value="P:folic acid metabolic process"/>
    <property type="evidence" value="ECO:0007669"/>
    <property type="project" value="TreeGrafter"/>
</dbReference>
<comment type="catalytic activity">
    <reaction evidence="7">
        <text>(6S)-5,6,7,8-tetrahydrofolate + NADP(+) = 7,8-dihydrofolate + NADPH + H(+)</text>
        <dbReference type="Rhea" id="RHEA:15009"/>
        <dbReference type="ChEBI" id="CHEBI:15378"/>
        <dbReference type="ChEBI" id="CHEBI:57451"/>
        <dbReference type="ChEBI" id="CHEBI:57453"/>
        <dbReference type="ChEBI" id="CHEBI:57783"/>
        <dbReference type="ChEBI" id="CHEBI:58349"/>
        <dbReference type="EC" id="1.5.1.3"/>
    </reaction>
</comment>
<dbReference type="EMBL" id="JXJW01000011">
    <property type="protein sequence ID" value="PCS06372.1"/>
    <property type="molecule type" value="Genomic_DNA"/>
</dbReference>
<dbReference type="PANTHER" id="PTHR48069">
    <property type="entry name" value="DIHYDROFOLATE REDUCTASE"/>
    <property type="match status" value="1"/>
</dbReference>
<evidence type="ECO:0000256" key="7">
    <source>
        <dbReference type="PIRNR" id="PIRNR000194"/>
    </source>
</evidence>
<dbReference type="PRINTS" id="PR00070">
    <property type="entry name" value="DHFR"/>
</dbReference>
<dbReference type="PROSITE" id="PS00075">
    <property type="entry name" value="DHFR_1"/>
    <property type="match status" value="1"/>
</dbReference>
<dbReference type="Gene3D" id="3.40.430.10">
    <property type="entry name" value="Dihydrofolate Reductase, subunit A"/>
    <property type="match status" value="1"/>
</dbReference>
<gene>
    <name evidence="10" type="ORF">RU86_GL000328</name>
</gene>
<dbReference type="PROSITE" id="PS51330">
    <property type="entry name" value="DHFR_2"/>
    <property type="match status" value="1"/>
</dbReference>
<dbReference type="GO" id="GO:0004146">
    <property type="term" value="F:dihydrofolate reductase activity"/>
    <property type="evidence" value="ECO:0007669"/>
    <property type="project" value="UniProtKB-EC"/>
</dbReference>
<dbReference type="InterPro" id="IPR001796">
    <property type="entry name" value="DHFR_dom"/>
</dbReference>
<dbReference type="GO" id="GO:0005829">
    <property type="term" value="C:cytosol"/>
    <property type="evidence" value="ECO:0007669"/>
    <property type="project" value="TreeGrafter"/>
</dbReference>
<dbReference type="SUPFAM" id="SSF53597">
    <property type="entry name" value="Dihydrofolate reductase-like"/>
    <property type="match status" value="1"/>
</dbReference>
<dbReference type="GO" id="GO:0046654">
    <property type="term" value="P:tetrahydrofolate biosynthetic process"/>
    <property type="evidence" value="ECO:0007669"/>
    <property type="project" value="UniProtKB-UniPathway"/>
</dbReference>
<name>A0A2A5RYQ7_9LACT</name>
<dbReference type="AlphaFoldDB" id="A0A2A5RYQ7"/>
<protein>
    <recommendedName>
        <fullName evidence="3 7">Dihydrofolate reductase</fullName>
        <ecNumber evidence="3 7">1.5.1.3</ecNumber>
    </recommendedName>
</protein>
<dbReference type="InterPro" id="IPR024072">
    <property type="entry name" value="DHFR-like_dom_sf"/>
</dbReference>
<keyword evidence="11" id="KW-1185">Reference proteome</keyword>
<evidence type="ECO:0000313" key="10">
    <source>
        <dbReference type="EMBL" id="PCS06372.1"/>
    </source>
</evidence>
<evidence type="ECO:0000256" key="8">
    <source>
        <dbReference type="RuleBase" id="RU004474"/>
    </source>
</evidence>
<evidence type="ECO:0000256" key="5">
    <source>
        <dbReference type="ARBA" id="ARBA00022857"/>
    </source>
</evidence>
<comment type="similarity">
    <text evidence="2 7 8">Belongs to the dihydrofolate reductase family.</text>
</comment>
<dbReference type="InterPro" id="IPR012259">
    <property type="entry name" value="DHFR"/>
</dbReference>
<dbReference type="GO" id="GO:0050661">
    <property type="term" value="F:NADP binding"/>
    <property type="evidence" value="ECO:0007669"/>
    <property type="project" value="InterPro"/>
</dbReference>
<dbReference type="Pfam" id="PF00186">
    <property type="entry name" value="DHFR_1"/>
    <property type="match status" value="1"/>
</dbReference>
<evidence type="ECO:0000256" key="3">
    <source>
        <dbReference type="ARBA" id="ARBA00012856"/>
    </source>
</evidence>
<organism evidence="10 11">
    <name type="scientific">Pseudolactococcus piscium</name>
    <dbReference type="NCBI Taxonomy" id="1364"/>
    <lineage>
        <taxon>Bacteria</taxon>
        <taxon>Bacillati</taxon>
        <taxon>Bacillota</taxon>
        <taxon>Bacilli</taxon>
        <taxon>Lactobacillales</taxon>
        <taxon>Streptococcaceae</taxon>
        <taxon>Pseudolactococcus</taxon>
    </lineage>
</organism>
<feature type="domain" description="DHFR" evidence="9">
    <location>
        <begin position="2"/>
        <end position="169"/>
    </location>
</feature>
<evidence type="ECO:0000256" key="4">
    <source>
        <dbReference type="ARBA" id="ARBA00022563"/>
    </source>
</evidence>
<dbReference type="PANTHER" id="PTHR48069:SF3">
    <property type="entry name" value="DIHYDROFOLATE REDUCTASE"/>
    <property type="match status" value="1"/>
</dbReference>
<reference evidence="10 11" key="1">
    <citation type="submission" date="2014-12" db="EMBL/GenBank/DDBJ databases">
        <title>Draft genome sequences of 10 type strains of Lactococcus.</title>
        <authorList>
            <person name="Sun Z."/>
            <person name="Zhong Z."/>
            <person name="Liu W."/>
            <person name="Zhang W."/>
            <person name="Zhang H."/>
        </authorList>
    </citation>
    <scope>NUCLEOTIDE SEQUENCE [LARGE SCALE GENOMIC DNA]</scope>
    <source>
        <strain evidence="10 11">DSM 6634</strain>
    </source>
</reference>
<dbReference type="GO" id="GO:0006730">
    <property type="term" value="P:one-carbon metabolic process"/>
    <property type="evidence" value="ECO:0007669"/>
    <property type="project" value="UniProtKB-KW"/>
</dbReference>
<accession>A0A2A5RYQ7</accession>
<dbReference type="GO" id="GO:0046452">
    <property type="term" value="P:dihydrofolate metabolic process"/>
    <property type="evidence" value="ECO:0007669"/>
    <property type="project" value="TreeGrafter"/>
</dbReference>
<comment type="caution">
    <text evidence="10">The sequence shown here is derived from an EMBL/GenBank/DDBJ whole genome shotgun (WGS) entry which is preliminary data.</text>
</comment>
<comment type="pathway">
    <text evidence="1 7">Cofactor biosynthesis; tetrahydrofolate biosynthesis; 5,6,7,8-tetrahydrofolate from 7,8-dihydrofolate: step 1/1.</text>
</comment>
<keyword evidence="4 7" id="KW-0554">One-carbon metabolism</keyword>
<dbReference type="EC" id="1.5.1.3" evidence="3 7"/>
<dbReference type="CDD" id="cd00209">
    <property type="entry name" value="DHFR"/>
    <property type="match status" value="1"/>
</dbReference>
<proteinExistence type="inferred from homology"/>
<dbReference type="UniPathway" id="UPA00077">
    <property type="reaction ID" value="UER00158"/>
</dbReference>
<evidence type="ECO:0000256" key="2">
    <source>
        <dbReference type="ARBA" id="ARBA00009539"/>
    </source>
</evidence>
<evidence type="ECO:0000256" key="6">
    <source>
        <dbReference type="ARBA" id="ARBA00023002"/>
    </source>
</evidence>
<keyword evidence="5 7" id="KW-0521">NADP</keyword>
<dbReference type="Proteomes" id="UP000218282">
    <property type="component" value="Unassembled WGS sequence"/>
</dbReference>
<evidence type="ECO:0000313" key="11">
    <source>
        <dbReference type="Proteomes" id="UP000218282"/>
    </source>
</evidence>
<dbReference type="PIRSF" id="PIRSF000194">
    <property type="entry name" value="DHFR"/>
    <property type="match status" value="1"/>
</dbReference>
<comment type="function">
    <text evidence="7">Key enzyme in folate metabolism. Catalyzes an essential reaction for de novo glycine and purine synthesis, and for DNA precursor synthesis.</text>
</comment>
<evidence type="ECO:0000259" key="9">
    <source>
        <dbReference type="PROSITE" id="PS51330"/>
    </source>
</evidence>
<keyword evidence="6 7" id="KW-0560">Oxidoreductase</keyword>